<keyword evidence="1" id="KW-0175">Coiled coil</keyword>
<gene>
    <name evidence="3" type="primary">ORF22639</name>
</gene>
<feature type="coiled-coil region" evidence="1">
    <location>
        <begin position="227"/>
        <end position="254"/>
    </location>
</feature>
<feature type="region of interest" description="Disordered" evidence="2">
    <location>
        <begin position="73"/>
        <end position="225"/>
    </location>
</feature>
<evidence type="ECO:0000256" key="2">
    <source>
        <dbReference type="SAM" id="MobiDB-lite"/>
    </source>
</evidence>
<proteinExistence type="predicted"/>
<feature type="non-terminal residue" evidence="3">
    <location>
        <position position="260"/>
    </location>
</feature>
<dbReference type="EMBL" id="HACG01007514">
    <property type="protein sequence ID" value="CEK54379.1"/>
    <property type="molecule type" value="Transcribed_RNA"/>
</dbReference>
<accession>A0A0B6YDW7</accession>
<feature type="non-terminal residue" evidence="3">
    <location>
        <position position="1"/>
    </location>
</feature>
<feature type="compositionally biased region" description="Basic and acidic residues" evidence="2">
    <location>
        <begin position="177"/>
        <end position="186"/>
    </location>
</feature>
<feature type="compositionally biased region" description="Acidic residues" evidence="2">
    <location>
        <begin position="76"/>
        <end position="112"/>
    </location>
</feature>
<reference evidence="3" key="1">
    <citation type="submission" date="2014-12" db="EMBL/GenBank/DDBJ databases">
        <title>Insight into the proteome of Arion vulgaris.</title>
        <authorList>
            <person name="Aradska J."/>
            <person name="Bulat T."/>
            <person name="Smidak R."/>
            <person name="Sarate P."/>
            <person name="Gangsoo J."/>
            <person name="Sialana F."/>
            <person name="Bilban M."/>
            <person name="Lubec G."/>
        </authorList>
    </citation>
    <scope>NUCLEOTIDE SEQUENCE</scope>
    <source>
        <tissue evidence="3">Skin</tissue>
    </source>
</reference>
<protein>
    <submittedName>
        <fullName evidence="3">Uncharacterized protein</fullName>
    </submittedName>
</protein>
<organism evidence="3">
    <name type="scientific">Arion vulgaris</name>
    <dbReference type="NCBI Taxonomy" id="1028688"/>
    <lineage>
        <taxon>Eukaryota</taxon>
        <taxon>Metazoa</taxon>
        <taxon>Spiralia</taxon>
        <taxon>Lophotrochozoa</taxon>
        <taxon>Mollusca</taxon>
        <taxon>Gastropoda</taxon>
        <taxon>Heterobranchia</taxon>
        <taxon>Euthyneura</taxon>
        <taxon>Panpulmonata</taxon>
        <taxon>Eupulmonata</taxon>
        <taxon>Stylommatophora</taxon>
        <taxon>Helicina</taxon>
        <taxon>Arionoidea</taxon>
        <taxon>Arionidae</taxon>
        <taxon>Arion</taxon>
    </lineage>
</organism>
<feature type="compositionally biased region" description="Acidic residues" evidence="2">
    <location>
        <begin position="200"/>
        <end position="210"/>
    </location>
</feature>
<sequence>KENPPELKMVENDILALAREVGDEVEDSGIGETNLAADLSFLDVAEAKEAVGEEDDPALSFLVASGKMEVNNEDLNFLEDQELSEADSYSEYEDGSYSDEEESDDETDDSKESEDGQKDDNDEKSGKKDDEDEGVFGQVSFYDDESASSNSLDVQKLKKKKSEKEVKRKKKLRNKRKSDDNSEAKPAKRRRRRKKKQVDGDEDNTDDDDVPQTGTGAMRRKNIRSILREKDLDKDMLSAQNEELERQKRLMELKKSLLRE</sequence>
<name>A0A0B6YDW7_9EUPU</name>
<feature type="compositionally biased region" description="Basic residues" evidence="2">
    <location>
        <begin position="157"/>
        <end position="176"/>
    </location>
</feature>
<feature type="compositionally biased region" description="Basic and acidic residues" evidence="2">
    <location>
        <begin position="113"/>
        <end position="129"/>
    </location>
</feature>
<feature type="compositionally biased region" description="Basic residues" evidence="2">
    <location>
        <begin position="187"/>
        <end position="196"/>
    </location>
</feature>
<dbReference type="AlphaFoldDB" id="A0A0B6YDW7"/>
<evidence type="ECO:0000256" key="1">
    <source>
        <dbReference type="SAM" id="Coils"/>
    </source>
</evidence>
<evidence type="ECO:0000313" key="3">
    <source>
        <dbReference type="EMBL" id="CEK54379.1"/>
    </source>
</evidence>